<dbReference type="OrthoDB" id="4802432at2759"/>
<dbReference type="STRING" id="1408157.A0A1J7IYG7"/>
<dbReference type="InParanoid" id="A0A1J7IYG7"/>
<feature type="compositionally biased region" description="Low complexity" evidence="1">
    <location>
        <begin position="469"/>
        <end position="478"/>
    </location>
</feature>
<feature type="compositionally biased region" description="Basic and acidic residues" evidence="1">
    <location>
        <begin position="458"/>
        <end position="468"/>
    </location>
</feature>
<feature type="compositionally biased region" description="Low complexity" evidence="1">
    <location>
        <begin position="485"/>
        <end position="494"/>
    </location>
</feature>
<protein>
    <recommendedName>
        <fullName evidence="2">DUF6546 domain-containing protein</fullName>
    </recommendedName>
</protein>
<evidence type="ECO:0000259" key="2">
    <source>
        <dbReference type="Pfam" id="PF20183"/>
    </source>
</evidence>
<proteinExistence type="predicted"/>
<evidence type="ECO:0000256" key="1">
    <source>
        <dbReference type="SAM" id="MobiDB-lite"/>
    </source>
</evidence>
<sequence>MSLLQSLSSTASWRKFPAEIRCMILEIVAESDDDRPNFPRYATVNKEFQSFFEPVCFDTLTFSNYERIQYVKTIALDYRIELRRGEIIANERHDMFFTMSAVLLRAIQMGTNPRGVGSAAERESGASDGEARTWAPFRADEAPMLDFDLIPCPLEMYESLPRVEAAVTSLAIRKHDGYQFSDSNTIISTLRPILDSLPKLQHFKHDYWRGVKKDPTPSERTRRATEYRSLVLDKLHVLESLRSVNIFEDFTCCFRDELPHIHHPQLGQALAQQSQHLEELHLSRNIDACDFFSAFVDNPASSSSPPADGSTGWPKMRHLSMTAFTLLDGDDLQPLLQAVAAAAETMPRLEALELWAVANHQGKNSERRKQAGVFRYDRLAEIPRLTLMTTCGASMDDETKAAWTRVAEKHDSRHSLVIETATMDAAEFRSHTDVMDLLVLKGRLLPDKEGSEPFLLCDRPRPLIEYDSRPSSSHSSTSSPPPSQTPTSSPPESN</sequence>
<evidence type="ECO:0000313" key="3">
    <source>
        <dbReference type="EMBL" id="OIW32341.1"/>
    </source>
</evidence>
<dbReference type="AlphaFoldDB" id="A0A1J7IYG7"/>
<accession>A0A1J7IYG7</accession>
<gene>
    <name evidence="3" type="ORF">CONLIGDRAFT_699015</name>
</gene>
<keyword evidence="4" id="KW-1185">Reference proteome</keyword>
<feature type="region of interest" description="Disordered" evidence="1">
    <location>
        <begin position="450"/>
        <end position="494"/>
    </location>
</feature>
<name>A0A1J7IYG7_9PEZI</name>
<organism evidence="3 4">
    <name type="scientific">Coniochaeta ligniaria NRRL 30616</name>
    <dbReference type="NCBI Taxonomy" id="1408157"/>
    <lineage>
        <taxon>Eukaryota</taxon>
        <taxon>Fungi</taxon>
        <taxon>Dikarya</taxon>
        <taxon>Ascomycota</taxon>
        <taxon>Pezizomycotina</taxon>
        <taxon>Sordariomycetes</taxon>
        <taxon>Sordariomycetidae</taxon>
        <taxon>Coniochaetales</taxon>
        <taxon>Coniochaetaceae</taxon>
        <taxon>Coniochaeta</taxon>
    </lineage>
</organism>
<dbReference type="EMBL" id="KV875095">
    <property type="protein sequence ID" value="OIW32341.1"/>
    <property type="molecule type" value="Genomic_DNA"/>
</dbReference>
<dbReference type="Pfam" id="PF20183">
    <property type="entry name" value="DUF6546"/>
    <property type="match status" value="1"/>
</dbReference>
<evidence type="ECO:0000313" key="4">
    <source>
        <dbReference type="Proteomes" id="UP000182658"/>
    </source>
</evidence>
<dbReference type="InterPro" id="IPR046676">
    <property type="entry name" value="DUF6546"/>
</dbReference>
<feature type="domain" description="DUF6546" evidence="2">
    <location>
        <begin position="239"/>
        <end position="444"/>
    </location>
</feature>
<dbReference type="Proteomes" id="UP000182658">
    <property type="component" value="Unassembled WGS sequence"/>
</dbReference>
<reference evidence="3 4" key="1">
    <citation type="submission" date="2016-10" db="EMBL/GenBank/DDBJ databases">
        <title>Draft genome sequence of Coniochaeta ligniaria NRRL30616, a lignocellulolytic fungus for bioabatement of inhibitors in plant biomass hydrolysates.</title>
        <authorList>
            <consortium name="DOE Joint Genome Institute"/>
            <person name="Jimenez D.J."/>
            <person name="Hector R.E."/>
            <person name="Riley R."/>
            <person name="Sun H."/>
            <person name="Grigoriev I.V."/>
            <person name="Van Elsas J.D."/>
            <person name="Nichols N.N."/>
        </authorList>
    </citation>
    <scope>NUCLEOTIDE SEQUENCE [LARGE SCALE GENOMIC DNA]</scope>
    <source>
        <strain evidence="3 4">NRRL 30616</strain>
    </source>
</reference>